<sequence>MPGFLSTMSARLRHAARATAFSVMGVVFGLAGLGFLTVALWILLATHEGVLMAYTVIGALYLVLGFCLMALGAQGGGANEPRRADPPSEPTKDPLVQLAEGFAMGMQAGRAMRERRD</sequence>
<dbReference type="AlphaFoldDB" id="A0A0L6CUE3"/>
<keyword evidence="2" id="KW-0472">Membrane</keyword>
<keyword evidence="2" id="KW-1133">Transmembrane helix</keyword>
<dbReference type="Pfam" id="PF07332">
    <property type="entry name" value="Phage_holin_3_6"/>
    <property type="match status" value="1"/>
</dbReference>
<organism evidence="3 4">
    <name type="scientific">Roseovarius tolerans</name>
    <dbReference type="NCBI Taxonomy" id="74031"/>
    <lineage>
        <taxon>Bacteria</taxon>
        <taxon>Pseudomonadati</taxon>
        <taxon>Pseudomonadota</taxon>
        <taxon>Alphaproteobacteria</taxon>
        <taxon>Rhodobacterales</taxon>
        <taxon>Roseobacteraceae</taxon>
        <taxon>Roseovarius</taxon>
    </lineage>
</organism>
<gene>
    <name evidence="3" type="ORF">ROTO_23230</name>
</gene>
<dbReference type="RefSeq" id="WP_050663204.1">
    <property type="nucleotide sequence ID" value="NZ_CP118494.1"/>
</dbReference>
<evidence type="ECO:0000256" key="1">
    <source>
        <dbReference type="SAM" id="MobiDB-lite"/>
    </source>
</evidence>
<feature type="transmembrane region" description="Helical" evidence="2">
    <location>
        <begin position="50"/>
        <end position="73"/>
    </location>
</feature>
<keyword evidence="4" id="KW-1185">Reference proteome</keyword>
<dbReference type="PATRIC" id="fig|74031.6.peg.2373"/>
<reference evidence="4" key="1">
    <citation type="submission" date="2015-07" db="EMBL/GenBank/DDBJ databases">
        <title>Draft Genome Sequence of Roseovarius tolerans EL-164, a producer of N-Acylated Alanine Methyl Esters (NAMEs).</title>
        <authorList>
            <person name="Voget S."/>
            <person name="Bruns H."/>
            <person name="Wagner-Doebler I."/>
            <person name="Schulz S."/>
            <person name="Daniel R."/>
        </authorList>
    </citation>
    <scope>NUCLEOTIDE SEQUENCE [LARGE SCALE GENOMIC DNA]</scope>
    <source>
        <strain evidence="4">EL-164</strain>
    </source>
</reference>
<dbReference type="EMBL" id="LGVV01000031">
    <property type="protein sequence ID" value="KNX41113.1"/>
    <property type="molecule type" value="Genomic_DNA"/>
</dbReference>
<dbReference type="OrthoDB" id="7874165at2"/>
<feature type="transmembrane region" description="Helical" evidence="2">
    <location>
        <begin position="21"/>
        <end position="44"/>
    </location>
</feature>
<name>A0A0L6CUE3_9RHOB</name>
<evidence type="ECO:0000313" key="3">
    <source>
        <dbReference type="EMBL" id="KNX41113.1"/>
    </source>
</evidence>
<dbReference type="STRING" id="74031.SAMN04488077_10561"/>
<comment type="caution">
    <text evidence="3">The sequence shown here is derived from an EMBL/GenBank/DDBJ whole genome shotgun (WGS) entry which is preliminary data.</text>
</comment>
<dbReference type="Proteomes" id="UP000037046">
    <property type="component" value="Unassembled WGS sequence"/>
</dbReference>
<feature type="region of interest" description="Disordered" evidence="1">
    <location>
        <begin position="75"/>
        <end position="94"/>
    </location>
</feature>
<evidence type="ECO:0000256" key="2">
    <source>
        <dbReference type="SAM" id="Phobius"/>
    </source>
</evidence>
<proteinExistence type="predicted"/>
<feature type="compositionally biased region" description="Basic and acidic residues" evidence="1">
    <location>
        <begin position="80"/>
        <end position="92"/>
    </location>
</feature>
<keyword evidence="2" id="KW-0812">Transmembrane</keyword>
<accession>A0A0L6CUE3</accession>
<evidence type="ECO:0000313" key="4">
    <source>
        <dbReference type="Proteomes" id="UP000037046"/>
    </source>
</evidence>
<dbReference type="InterPro" id="IPR009937">
    <property type="entry name" value="Phage_holin_3_6"/>
</dbReference>
<protein>
    <recommendedName>
        <fullName evidence="5">Holin-X, holin superfamily III</fullName>
    </recommendedName>
</protein>
<evidence type="ECO:0008006" key="5">
    <source>
        <dbReference type="Google" id="ProtNLM"/>
    </source>
</evidence>